<organism evidence="1">
    <name type="scientific">freshwater metagenome</name>
    <dbReference type="NCBI Taxonomy" id="449393"/>
    <lineage>
        <taxon>unclassified sequences</taxon>
        <taxon>metagenomes</taxon>
        <taxon>ecological metagenomes</taxon>
    </lineage>
</organism>
<proteinExistence type="predicted"/>
<dbReference type="EMBL" id="CAEZTD010000121">
    <property type="protein sequence ID" value="CAB4570488.1"/>
    <property type="molecule type" value="Genomic_DNA"/>
</dbReference>
<sequence length="180" mass="19898">MDAWADIGLEQLDGFDFGINSGWVPVGDGFGYQRRFETPNFVAIVFGVPAHTPGRETGIHFDVDEVLPDMIAAQDLVREKGYPSRSKDKETYKVWTRALTAQGKRFKQIIAQVRDESPEFDQLFSGWGGCSYAHGKTRPSPIIRGVAHRVAILNPSGLVELIWVMGGSIAKREKASGCND</sequence>
<accession>A0A6J6EAU4</accession>
<gene>
    <name evidence="1" type="ORF">UFOPK1591_01270</name>
</gene>
<evidence type="ECO:0000313" key="1">
    <source>
        <dbReference type="EMBL" id="CAB4570488.1"/>
    </source>
</evidence>
<name>A0A6J6EAU4_9ZZZZ</name>
<reference evidence="1" key="1">
    <citation type="submission" date="2020-05" db="EMBL/GenBank/DDBJ databases">
        <authorList>
            <person name="Chiriac C."/>
            <person name="Salcher M."/>
            <person name="Ghai R."/>
            <person name="Kavagutti S V."/>
        </authorList>
    </citation>
    <scope>NUCLEOTIDE SEQUENCE</scope>
</reference>
<protein>
    <submittedName>
        <fullName evidence="1">Unannotated protein</fullName>
    </submittedName>
</protein>
<dbReference type="AlphaFoldDB" id="A0A6J6EAU4"/>